<comment type="caution">
    <text evidence="1">The sequence shown here is derived from an EMBL/GenBank/DDBJ whole genome shotgun (WGS) entry which is preliminary data.</text>
</comment>
<keyword evidence="1" id="KW-0413">Isomerase</keyword>
<accession>A0A561UPQ6</accession>
<proteinExistence type="predicted"/>
<organism evidence="1 2">
    <name type="scientific">Kitasatospora viridis</name>
    <dbReference type="NCBI Taxonomy" id="281105"/>
    <lineage>
        <taxon>Bacteria</taxon>
        <taxon>Bacillati</taxon>
        <taxon>Actinomycetota</taxon>
        <taxon>Actinomycetes</taxon>
        <taxon>Kitasatosporales</taxon>
        <taxon>Streptomycetaceae</taxon>
        <taxon>Kitasatospora</taxon>
    </lineage>
</organism>
<dbReference type="Pfam" id="PF02962">
    <property type="entry name" value="CHMI"/>
    <property type="match status" value="1"/>
</dbReference>
<reference evidence="1 2" key="1">
    <citation type="submission" date="2019-06" db="EMBL/GenBank/DDBJ databases">
        <title>Sequencing the genomes of 1000 actinobacteria strains.</title>
        <authorList>
            <person name="Klenk H.-P."/>
        </authorList>
    </citation>
    <scope>NUCLEOTIDE SEQUENCE [LARGE SCALE GENOMIC DNA]</scope>
    <source>
        <strain evidence="1 2">DSM 44826</strain>
    </source>
</reference>
<dbReference type="Proteomes" id="UP000317940">
    <property type="component" value="Unassembled WGS sequence"/>
</dbReference>
<dbReference type="AlphaFoldDB" id="A0A561UPQ6"/>
<dbReference type="EMBL" id="VIWT01000001">
    <property type="protein sequence ID" value="TWG01340.1"/>
    <property type="molecule type" value="Genomic_DNA"/>
</dbReference>
<dbReference type="InterPro" id="IPR014347">
    <property type="entry name" value="Tautomerase/MIF_sf"/>
</dbReference>
<dbReference type="InterPro" id="IPR004220">
    <property type="entry name" value="5-COMe_2-OHmuconate_Isoase"/>
</dbReference>
<gene>
    <name evidence="1" type="ORF">FHX73_115232</name>
</gene>
<dbReference type="RefSeq" id="WP_145907529.1">
    <property type="nucleotide sequence ID" value="NZ_BAAAMZ010000030.1"/>
</dbReference>
<sequence>MPLIAIDHSPGLDLDHDAFAKELHELVADTLGVQVTSVKSVFRPAAHHRVGDGATDRELLLMEVKILTGRPAELQTALTDRITALLESRLTGPVYAAVQLTELARETFRSITT</sequence>
<name>A0A561UPQ6_9ACTN</name>
<dbReference type="Gene3D" id="3.30.429.10">
    <property type="entry name" value="Macrophage Migration Inhibitory Factor"/>
    <property type="match status" value="1"/>
</dbReference>
<evidence type="ECO:0000313" key="1">
    <source>
        <dbReference type="EMBL" id="TWG01340.1"/>
    </source>
</evidence>
<evidence type="ECO:0000313" key="2">
    <source>
        <dbReference type="Proteomes" id="UP000317940"/>
    </source>
</evidence>
<protein>
    <submittedName>
        <fullName evidence="1">5-carboxymethyl-2-hydroxymuconate isomerase</fullName>
    </submittedName>
</protein>
<dbReference type="SUPFAM" id="SSF55331">
    <property type="entry name" value="Tautomerase/MIF"/>
    <property type="match status" value="1"/>
</dbReference>
<dbReference type="OrthoDB" id="7203947at2"/>
<keyword evidence="2" id="KW-1185">Reference proteome</keyword>
<dbReference type="GO" id="GO:0008704">
    <property type="term" value="F:5-carboxymethyl-2-hydroxymuconate delta-isomerase activity"/>
    <property type="evidence" value="ECO:0007669"/>
    <property type="project" value="InterPro"/>
</dbReference>